<dbReference type="eggNOG" id="COG2200">
    <property type="taxonomic scope" value="Bacteria"/>
</dbReference>
<name>A0A0H3AKT6_VIBC3</name>
<dbReference type="InterPro" id="IPR013702">
    <property type="entry name" value="FIST_domain_N"/>
</dbReference>
<dbReference type="InterPro" id="IPR000160">
    <property type="entry name" value="GGDEF_dom"/>
</dbReference>
<dbReference type="SMART" id="SM00052">
    <property type="entry name" value="EAL"/>
    <property type="match status" value="1"/>
</dbReference>
<dbReference type="PANTHER" id="PTHR33121:SF79">
    <property type="entry name" value="CYCLIC DI-GMP PHOSPHODIESTERASE PDED-RELATED"/>
    <property type="match status" value="1"/>
</dbReference>
<accession>A0A0H3AKT6</accession>
<protein>
    <submittedName>
        <fullName evidence="2">GGDEF family protein</fullName>
    </submittedName>
</protein>
<dbReference type="Pfam" id="PF00990">
    <property type="entry name" value="GGDEF"/>
    <property type="match status" value="1"/>
</dbReference>
<dbReference type="InterPro" id="IPR029787">
    <property type="entry name" value="Nucleotide_cyclase"/>
</dbReference>
<dbReference type="SUPFAM" id="SSF55073">
    <property type="entry name" value="Nucleotide cyclase"/>
    <property type="match status" value="1"/>
</dbReference>
<dbReference type="OrthoDB" id="5894408at2"/>
<dbReference type="Gene3D" id="3.30.70.270">
    <property type="match status" value="1"/>
</dbReference>
<dbReference type="PANTHER" id="PTHR33121">
    <property type="entry name" value="CYCLIC DI-GMP PHOSPHODIESTERASE PDEF"/>
    <property type="match status" value="1"/>
</dbReference>
<dbReference type="RefSeq" id="WP_000495583.1">
    <property type="nucleotide sequence ID" value="NC_009457.1"/>
</dbReference>
<dbReference type="EMBL" id="CP000627">
    <property type="protein sequence ID" value="ABQ21248.1"/>
    <property type="molecule type" value="Genomic_DNA"/>
</dbReference>
<dbReference type="AlphaFoldDB" id="A0A0H3AKT6"/>
<dbReference type="InterPro" id="IPR050706">
    <property type="entry name" value="Cyclic-di-GMP_PDE-like"/>
</dbReference>
<dbReference type="GO" id="GO:0071111">
    <property type="term" value="F:cyclic-guanylate-specific phosphodiesterase activity"/>
    <property type="evidence" value="ECO:0007669"/>
    <property type="project" value="InterPro"/>
</dbReference>
<evidence type="ECO:0000259" key="1">
    <source>
        <dbReference type="PROSITE" id="PS50883"/>
    </source>
</evidence>
<organism evidence="2 3">
    <name type="scientific">Vibrio cholerae serotype O1 (strain ATCC 39541 / Classical Ogawa 395 / O395)</name>
    <dbReference type="NCBI Taxonomy" id="345073"/>
    <lineage>
        <taxon>Bacteria</taxon>
        <taxon>Pseudomonadati</taxon>
        <taxon>Pseudomonadota</taxon>
        <taxon>Gammaproteobacteria</taxon>
        <taxon>Vibrionales</taxon>
        <taxon>Vibrionaceae</taxon>
        <taxon>Vibrio</taxon>
    </lineage>
</organism>
<dbReference type="InterPro" id="IPR019494">
    <property type="entry name" value="FIST_C"/>
</dbReference>
<dbReference type="PATRIC" id="fig|345073.21.peg.48"/>
<dbReference type="InterPro" id="IPR001633">
    <property type="entry name" value="EAL_dom"/>
</dbReference>
<dbReference type="SUPFAM" id="SSF141868">
    <property type="entry name" value="EAL domain-like"/>
    <property type="match status" value="1"/>
</dbReference>
<dbReference type="InterPro" id="IPR043128">
    <property type="entry name" value="Rev_trsase/Diguanyl_cyclase"/>
</dbReference>
<dbReference type="Pfam" id="PF08495">
    <property type="entry name" value="FIST"/>
    <property type="match status" value="1"/>
</dbReference>
<dbReference type="Pfam" id="PF10442">
    <property type="entry name" value="FIST_C"/>
    <property type="match status" value="1"/>
</dbReference>
<dbReference type="eggNOG" id="COG3287">
    <property type="taxonomic scope" value="Bacteria"/>
</dbReference>
<dbReference type="SMART" id="SM00897">
    <property type="entry name" value="FIST"/>
    <property type="match status" value="1"/>
</dbReference>
<evidence type="ECO:0000313" key="2">
    <source>
        <dbReference type="EMBL" id="ABQ21248.1"/>
    </source>
</evidence>
<dbReference type="Pfam" id="PF00563">
    <property type="entry name" value="EAL"/>
    <property type="match status" value="1"/>
</dbReference>
<dbReference type="Gene3D" id="3.20.20.450">
    <property type="entry name" value="EAL domain"/>
    <property type="match status" value="1"/>
</dbReference>
<dbReference type="SMART" id="SM00267">
    <property type="entry name" value="GGDEF"/>
    <property type="match status" value="1"/>
</dbReference>
<proteinExistence type="predicted"/>
<dbReference type="eggNOG" id="COG2199">
    <property type="taxonomic scope" value="Bacteria"/>
</dbReference>
<reference evidence="2 3" key="1">
    <citation type="submission" date="2007-03" db="EMBL/GenBank/DDBJ databases">
        <authorList>
            <person name="Heidelberg J."/>
        </authorList>
    </citation>
    <scope>NUCLEOTIDE SEQUENCE [LARGE SCALE GENOMIC DNA]</scope>
    <source>
        <strain evidence="3">ATCC 39541 / Classical Ogawa 395 / O395</strain>
    </source>
</reference>
<gene>
    <name evidence="2" type="ordered locus">VC0395_A2389</name>
</gene>
<dbReference type="PROSITE" id="PS50883">
    <property type="entry name" value="EAL"/>
    <property type="match status" value="1"/>
</dbReference>
<sequence length="829" mass="94036">MFTVSRLIPDLASANQVLETMDLPHGQSILVQIFSPLSREHVVQLARLIRSRHPQACLLGCSTEEVIFQGEVHHQVTLLQITVFEQTYLSRAVVDYSDDEAADAERLARQLELTSMSRAVVCFSWQMDTLQVARFALRDTQGAPVPVAGGAAKQTPSGRWVLLDEACYQNASVAIALHGEALYVETGGYTEWQPVGRTYRVTAVEGDRVLRLDDEPIEAIYQHNLGAQADLPHDWLISFPLMKGECRHQDLYLPLGLAEEGGLRFNRPLALQDEVRFCFDHPSLTLERVYLTAQQLQAKQCQQVWVFNCALRLNFMHENHELQPLQAVAPTDGCYCWGELLYEHGQQQVMHHSMTFLALREGAVRDDLVPIPLPSYPEGMTSPLFNLIRHAFHDLDAMTDNLAQQIRAQTSLLTASYRRDRRTGLPNRVVLRERLANFAANEHLIALKVTNFNQINEKYGYPVGDKLLRDLSEQFQVFLDQKLAGQSGLYAIGVGEWATVFRAKLDGKSIHSHFYQFVEQLEHVNFEPYGLPNVDYLSISLCAGLVSQGDFAEHSPDELLLRAIEARRYAFNNNHHFCNAARLKVQESVRQERLNWLSRVSRAVVRDDVVVYAQPICQARSHIVASYECLVRIEDEGEIILPGNFLPIITDTHLYTRLSRQMITHTFNMMRHRPEAFSINLSPQDLMSERTLQHLEAAIKSVADPARVGLEVLESEQIKDYGRMIEVCNHFRTLGATIIVDDFGSGYSNIDEIVKLEPQVIKLDGSLIRNIDQDVKQRRIAEQLVKLCQVLNAKTVAEFVHNQTVCRISEDMGVDYLQGYFLGRPSRLG</sequence>
<dbReference type="Proteomes" id="UP000000249">
    <property type="component" value="Chromosome 1"/>
</dbReference>
<dbReference type="SMART" id="SM01204">
    <property type="entry name" value="FIST_C"/>
    <property type="match status" value="1"/>
</dbReference>
<dbReference type="KEGG" id="vco:VC0395_A2389"/>
<feature type="domain" description="EAL" evidence="1">
    <location>
        <begin position="593"/>
        <end position="829"/>
    </location>
</feature>
<dbReference type="InterPro" id="IPR035919">
    <property type="entry name" value="EAL_sf"/>
</dbReference>
<dbReference type="KEGG" id="vcr:VC395_0050"/>
<dbReference type="CDD" id="cd01948">
    <property type="entry name" value="EAL"/>
    <property type="match status" value="1"/>
</dbReference>
<evidence type="ECO:0000313" key="3">
    <source>
        <dbReference type="Proteomes" id="UP000000249"/>
    </source>
</evidence>